<reference evidence="1 2" key="1">
    <citation type="submission" date="2019-01" db="EMBL/GenBank/DDBJ databases">
        <title>Genome sequences of marine Pseudoalteromonas species.</title>
        <authorList>
            <person name="Boraston A.B."/>
            <person name="Hehemann J.-H."/>
            <person name="Vickers C.J."/>
            <person name="Salama-Alber O."/>
            <person name="Abe K."/>
            <person name="Hettle A.J."/>
        </authorList>
    </citation>
    <scope>NUCLEOTIDE SEQUENCE [LARGE SCALE GENOMIC DNA]</scope>
    <source>
        <strain evidence="1 2">PS42</strain>
    </source>
</reference>
<gene>
    <name evidence="1" type="ORF">EU508_00125</name>
</gene>
<evidence type="ECO:0000313" key="1">
    <source>
        <dbReference type="EMBL" id="KAA1166177.1"/>
    </source>
</evidence>
<protein>
    <submittedName>
        <fullName evidence="1">Uncharacterized protein</fullName>
    </submittedName>
</protein>
<proteinExistence type="predicted"/>
<accession>A0AB73BMB6</accession>
<name>A0AB73BMB6_9GAMM</name>
<dbReference type="AlphaFoldDB" id="A0AB73BMB6"/>
<dbReference type="EMBL" id="SEUK01000025">
    <property type="protein sequence ID" value="KAA1166177.1"/>
    <property type="molecule type" value="Genomic_DNA"/>
</dbReference>
<dbReference type="Proteomes" id="UP000324162">
    <property type="component" value="Unassembled WGS sequence"/>
</dbReference>
<dbReference type="RefSeq" id="WP_149613227.1">
    <property type="nucleotide sequence ID" value="NZ_SEUK01000025.1"/>
</dbReference>
<comment type="caution">
    <text evidence="1">The sequence shown here is derived from an EMBL/GenBank/DDBJ whole genome shotgun (WGS) entry which is preliminary data.</text>
</comment>
<sequence length="76" mass="8229">MAVFKFRARNAKTGDPVKAEITLGGTSRGYTPNRKGDYLIAETSSSGSFSWYAKYNGRKIGEGKSSGGEIEVIYCP</sequence>
<organism evidence="1 2">
    <name type="scientific">Pseudoalteromonas fuliginea</name>
    <dbReference type="NCBI Taxonomy" id="1872678"/>
    <lineage>
        <taxon>Bacteria</taxon>
        <taxon>Pseudomonadati</taxon>
        <taxon>Pseudomonadota</taxon>
        <taxon>Gammaproteobacteria</taxon>
        <taxon>Alteromonadales</taxon>
        <taxon>Pseudoalteromonadaceae</taxon>
        <taxon>Pseudoalteromonas</taxon>
    </lineage>
</organism>
<evidence type="ECO:0000313" key="2">
    <source>
        <dbReference type="Proteomes" id="UP000324162"/>
    </source>
</evidence>